<sequence length="193" mass="21727">KDMKDSRTITGDLMEEGVFVWCVFMPDGKASLHMNSEQYPDSRTHSRGRLLSPDVSVLHEILTPDDADRFLSLPEYGISIRIRMRVRYPGTDDTEVEQSEYEPEACFPAWLVLKDGRTGLYLHEPADGRCLIPDMNGLPGLPGLKPDDAPVRVELLIPQSHWIFDLVDPALLKTGSCSGRLKPCLQEHPTLKK</sequence>
<evidence type="ECO:0000313" key="2">
    <source>
        <dbReference type="Proteomes" id="UP000004849"/>
    </source>
</evidence>
<proteinExistence type="predicted"/>
<feature type="non-terminal residue" evidence="1">
    <location>
        <position position="1"/>
    </location>
</feature>
<dbReference type="Proteomes" id="UP000004849">
    <property type="component" value="Unassembled WGS sequence"/>
</dbReference>
<dbReference type="HOGENOM" id="CLU_1418976_0_0_10"/>
<name>B6W5W7_9BACT</name>
<organism evidence="1 2">
    <name type="scientific">Phocaeicola dorei DSM 17855</name>
    <dbReference type="NCBI Taxonomy" id="483217"/>
    <lineage>
        <taxon>Bacteria</taxon>
        <taxon>Pseudomonadati</taxon>
        <taxon>Bacteroidota</taxon>
        <taxon>Bacteroidia</taxon>
        <taxon>Bacteroidales</taxon>
        <taxon>Bacteroidaceae</taxon>
        <taxon>Phocaeicola</taxon>
    </lineage>
</organism>
<reference evidence="1 2" key="2">
    <citation type="submission" date="2008-10" db="EMBL/GenBank/DDBJ databases">
        <authorList>
            <person name="Fulton L."/>
            <person name="Clifton S."/>
            <person name="Fulton B."/>
            <person name="Xu J."/>
            <person name="Minx P."/>
            <person name="Pepin K.H."/>
            <person name="Johnson M."/>
            <person name="Thiruvilangam P."/>
            <person name="Bhonagiri V."/>
            <person name="Nash W.E."/>
            <person name="Mardis E.R."/>
            <person name="Wilson R.K."/>
        </authorList>
    </citation>
    <scope>NUCLEOTIDE SEQUENCE [LARGE SCALE GENOMIC DNA]</scope>
    <source>
        <strain evidence="1 2">DSM 17855</strain>
    </source>
</reference>
<gene>
    <name evidence="1" type="ORF">BACDOR_04984</name>
</gene>
<evidence type="ECO:0000313" key="1">
    <source>
        <dbReference type="EMBL" id="EEB22590.1"/>
    </source>
</evidence>
<dbReference type="EMBL" id="ABWZ01000094">
    <property type="protein sequence ID" value="EEB22590.1"/>
    <property type="molecule type" value="Genomic_DNA"/>
</dbReference>
<reference evidence="1 2" key="1">
    <citation type="submission" date="2008-10" db="EMBL/GenBank/DDBJ databases">
        <title>Draft genome sequence of Bacteroides dorei (DSM 17855).</title>
        <authorList>
            <person name="Sudarsanam P."/>
            <person name="Ley R."/>
            <person name="Guruge J."/>
            <person name="Turnbaugh P.J."/>
            <person name="Mahowald M."/>
            <person name="Liep D."/>
            <person name="Gordon J."/>
        </authorList>
    </citation>
    <scope>NUCLEOTIDE SEQUENCE [LARGE SCALE GENOMIC DNA]</scope>
    <source>
        <strain evidence="1 2">DSM 17855</strain>
    </source>
</reference>
<accession>B6W5W7</accession>
<protein>
    <submittedName>
        <fullName evidence="1">Uncharacterized protein</fullName>
    </submittedName>
</protein>
<dbReference type="AlphaFoldDB" id="B6W5W7"/>
<dbReference type="RefSeq" id="WP_007839211.1">
    <property type="nucleotide sequence ID" value="NZ_DS995540.1"/>
</dbReference>